<evidence type="ECO:0000256" key="5">
    <source>
        <dbReference type="ARBA" id="ARBA00022777"/>
    </source>
</evidence>
<dbReference type="InterPro" id="IPR035907">
    <property type="entry name" value="Hppk_sf"/>
</dbReference>
<dbReference type="EMBL" id="CAEZXB010000038">
    <property type="protein sequence ID" value="CAB4685531.1"/>
    <property type="molecule type" value="Genomic_DNA"/>
</dbReference>
<dbReference type="GO" id="GO:0046654">
    <property type="term" value="P:tetrahydrofolate biosynthetic process"/>
    <property type="evidence" value="ECO:0007669"/>
    <property type="project" value="UniProtKB-UniPathway"/>
</dbReference>
<sequence length="155" mass="17015">MTRVVLSIGANLGDAETMVHQTIHQLSQILKESKASRIYQTAPVGVEDQPEFFNAVVLGEWGGTADELLEKTSKLEEAAGRERILRWGARTLDIDIITFGDQVSDDPKLTLPHPRAHERLFVLIPWIELQPDAHLIGQGDVSAIIEALQSAGATL</sequence>
<dbReference type="AlphaFoldDB" id="A0A6J6NFZ4"/>
<dbReference type="PROSITE" id="PS00794">
    <property type="entry name" value="HPPK"/>
    <property type="match status" value="1"/>
</dbReference>
<keyword evidence="5" id="KW-0418">Kinase</keyword>
<keyword evidence="4" id="KW-0547">Nucleotide-binding</keyword>
<dbReference type="Gene3D" id="3.30.70.560">
    <property type="entry name" value="7,8-Dihydro-6-hydroxymethylpterin-pyrophosphokinase HPPK"/>
    <property type="match status" value="1"/>
</dbReference>
<keyword evidence="3" id="KW-0808">Transferase</keyword>
<reference evidence="9" key="1">
    <citation type="submission" date="2020-05" db="EMBL/GenBank/DDBJ databases">
        <authorList>
            <person name="Chiriac C."/>
            <person name="Salcher M."/>
            <person name="Ghai R."/>
            <person name="Kavagutti S V."/>
        </authorList>
    </citation>
    <scope>NUCLEOTIDE SEQUENCE</scope>
</reference>
<evidence type="ECO:0000256" key="3">
    <source>
        <dbReference type="ARBA" id="ARBA00022679"/>
    </source>
</evidence>
<dbReference type="GO" id="GO:0005524">
    <property type="term" value="F:ATP binding"/>
    <property type="evidence" value="ECO:0007669"/>
    <property type="project" value="UniProtKB-KW"/>
</dbReference>
<evidence type="ECO:0000256" key="2">
    <source>
        <dbReference type="ARBA" id="ARBA00013253"/>
    </source>
</evidence>
<proteinExistence type="predicted"/>
<dbReference type="PANTHER" id="PTHR43071">
    <property type="entry name" value="2-AMINO-4-HYDROXY-6-HYDROXYMETHYLDIHYDROPTERIDINE PYROPHOSPHOKINASE"/>
    <property type="match status" value="1"/>
</dbReference>
<organism evidence="9">
    <name type="scientific">freshwater metagenome</name>
    <dbReference type="NCBI Taxonomy" id="449393"/>
    <lineage>
        <taxon>unclassified sequences</taxon>
        <taxon>metagenomes</taxon>
        <taxon>ecological metagenomes</taxon>
    </lineage>
</organism>
<gene>
    <name evidence="9" type="ORF">UFOPK2342_01458</name>
</gene>
<evidence type="ECO:0000259" key="8">
    <source>
        <dbReference type="PROSITE" id="PS00794"/>
    </source>
</evidence>
<name>A0A6J6NFZ4_9ZZZZ</name>
<evidence type="ECO:0000256" key="4">
    <source>
        <dbReference type="ARBA" id="ARBA00022741"/>
    </source>
</evidence>
<dbReference type="EC" id="2.7.6.3" evidence="2"/>
<dbReference type="UniPathway" id="UPA00077">
    <property type="reaction ID" value="UER00155"/>
</dbReference>
<keyword evidence="7" id="KW-0289">Folate biosynthesis</keyword>
<evidence type="ECO:0000256" key="1">
    <source>
        <dbReference type="ARBA" id="ARBA00005051"/>
    </source>
</evidence>
<protein>
    <recommendedName>
        <fullName evidence="2">2-amino-4-hydroxy-6-hydroxymethyldihydropteridine diphosphokinase</fullName>
        <ecNumber evidence="2">2.7.6.3</ecNumber>
    </recommendedName>
</protein>
<dbReference type="PANTHER" id="PTHR43071:SF1">
    <property type="entry name" value="2-AMINO-4-HYDROXY-6-HYDROXYMETHYLDIHYDROPTERIDINE PYROPHOSPHOKINASE"/>
    <property type="match status" value="1"/>
</dbReference>
<dbReference type="InterPro" id="IPR000550">
    <property type="entry name" value="Hppk"/>
</dbReference>
<dbReference type="GO" id="GO:0003848">
    <property type="term" value="F:2-amino-4-hydroxy-6-hydroxymethyldihydropteridine diphosphokinase activity"/>
    <property type="evidence" value="ECO:0007669"/>
    <property type="project" value="UniProtKB-EC"/>
</dbReference>
<evidence type="ECO:0000313" key="9">
    <source>
        <dbReference type="EMBL" id="CAB4685531.1"/>
    </source>
</evidence>
<dbReference type="CDD" id="cd00483">
    <property type="entry name" value="HPPK"/>
    <property type="match status" value="1"/>
</dbReference>
<dbReference type="SUPFAM" id="SSF55083">
    <property type="entry name" value="6-hydroxymethyl-7,8-dihydropterin pyrophosphokinase, HPPK"/>
    <property type="match status" value="1"/>
</dbReference>
<accession>A0A6J6NFZ4</accession>
<dbReference type="GO" id="GO:0016301">
    <property type="term" value="F:kinase activity"/>
    <property type="evidence" value="ECO:0007669"/>
    <property type="project" value="UniProtKB-KW"/>
</dbReference>
<comment type="pathway">
    <text evidence="1">Cofactor biosynthesis; tetrahydrofolate biosynthesis; 2-amino-4-hydroxy-6-hydroxymethyl-7,8-dihydropteridine diphosphate from 7,8-dihydroneopterin triphosphate: step 4/4.</text>
</comment>
<dbReference type="GO" id="GO:0046656">
    <property type="term" value="P:folic acid biosynthetic process"/>
    <property type="evidence" value="ECO:0007669"/>
    <property type="project" value="UniProtKB-KW"/>
</dbReference>
<keyword evidence="6" id="KW-0067">ATP-binding</keyword>
<dbReference type="NCBIfam" id="TIGR01498">
    <property type="entry name" value="folK"/>
    <property type="match status" value="1"/>
</dbReference>
<dbReference type="Pfam" id="PF01288">
    <property type="entry name" value="HPPK"/>
    <property type="match status" value="1"/>
</dbReference>
<evidence type="ECO:0000256" key="6">
    <source>
        <dbReference type="ARBA" id="ARBA00022840"/>
    </source>
</evidence>
<evidence type="ECO:0000256" key="7">
    <source>
        <dbReference type="ARBA" id="ARBA00022909"/>
    </source>
</evidence>
<feature type="domain" description="7,8-dihydro-6-hydroxymethylpterin-pyrophosphokinase" evidence="8">
    <location>
        <begin position="86"/>
        <end position="97"/>
    </location>
</feature>